<comment type="similarity">
    <text evidence="4">Belongs to the cyclic nucleotide phosphodiesterase class-III family.</text>
</comment>
<dbReference type="AlphaFoldDB" id="A0A1I4NEQ3"/>
<dbReference type="PANTHER" id="PTHR42988">
    <property type="entry name" value="PHOSPHOHYDROLASE"/>
    <property type="match status" value="1"/>
</dbReference>
<proteinExistence type="inferred from homology"/>
<dbReference type="Proteomes" id="UP000199470">
    <property type="component" value="Unassembled WGS sequence"/>
</dbReference>
<evidence type="ECO:0000256" key="4">
    <source>
        <dbReference type="ARBA" id="ARBA00025742"/>
    </source>
</evidence>
<dbReference type="GO" id="GO:0046872">
    <property type="term" value="F:metal ion binding"/>
    <property type="evidence" value="ECO:0007669"/>
    <property type="project" value="UniProtKB-KW"/>
</dbReference>
<accession>A0A1I4NEQ3</accession>
<keyword evidence="1" id="KW-0479">Metal-binding</keyword>
<dbReference type="InterPro" id="IPR050884">
    <property type="entry name" value="CNP_phosphodiesterase-III"/>
</dbReference>
<evidence type="ECO:0000313" key="6">
    <source>
        <dbReference type="EMBL" id="SFM14024.1"/>
    </source>
</evidence>
<dbReference type="Gene3D" id="3.60.21.10">
    <property type="match status" value="1"/>
</dbReference>
<dbReference type="RefSeq" id="WP_093388410.1">
    <property type="nucleotide sequence ID" value="NZ_FOTW01000013.1"/>
</dbReference>
<reference evidence="6 7" key="1">
    <citation type="submission" date="2016-10" db="EMBL/GenBank/DDBJ databases">
        <authorList>
            <person name="de Groot N.N."/>
        </authorList>
    </citation>
    <scope>NUCLEOTIDE SEQUENCE [LARGE SCALE GENOMIC DNA]</scope>
    <source>
        <strain evidence="6 7">ATCC 43154</strain>
    </source>
</reference>
<keyword evidence="3" id="KW-0408">Iron</keyword>
<dbReference type="PANTHER" id="PTHR42988:SF2">
    <property type="entry name" value="CYCLIC NUCLEOTIDE PHOSPHODIESTERASE CBUA0032-RELATED"/>
    <property type="match status" value="1"/>
</dbReference>
<feature type="domain" description="Calcineurin-like phosphoesterase" evidence="5">
    <location>
        <begin position="4"/>
        <end position="190"/>
    </location>
</feature>
<keyword evidence="2" id="KW-0378">Hydrolase</keyword>
<dbReference type="SUPFAM" id="SSF56300">
    <property type="entry name" value="Metallo-dependent phosphatases"/>
    <property type="match status" value="1"/>
</dbReference>
<dbReference type="OrthoDB" id="9811542at2"/>
<dbReference type="Pfam" id="PF00149">
    <property type="entry name" value="Metallophos"/>
    <property type="match status" value="1"/>
</dbReference>
<dbReference type="GO" id="GO:0016787">
    <property type="term" value="F:hydrolase activity"/>
    <property type="evidence" value="ECO:0007669"/>
    <property type="project" value="UniProtKB-KW"/>
</dbReference>
<dbReference type="InterPro" id="IPR004843">
    <property type="entry name" value="Calcineurin-like_PHP"/>
</dbReference>
<keyword evidence="7" id="KW-1185">Reference proteome</keyword>
<evidence type="ECO:0000256" key="1">
    <source>
        <dbReference type="ARBA" id="ARBA00022723"/>
    </source>
</evidence>
<evidence type="ECO:0000256" key="3">
    <source>
        <dbReference type="ARBA" id="ARBA00023004"/>
    </source>
</evidence>
<dbReference type="InterPro" id="IPR029052">
    <property type="entry name" value="Metallo-depent_PP-like"/>
</dbReference>
<organism evidence="6 7">
    <name type="scientific">Rugamonas rubra</name>
    <dbReference type="NCBI Taxonomy" id="758825"/>
    <lineage>
        <taxon>Bacteria</taxon>
        <taxon>Pseudomonadati</taxon>
        <taxon>Pseudomonadota</taxon>
        <taxon>Betaproteobacteria</taxon>
        <taxon>Burkholderiales</taxon>
        <taxon>Oxalobacteraceae</taxon>
        <taxon>Telluria group</taxon>
        <taxon>Rugamonas</taxon>
    </lineage>
</organism>
<name>A0A1I4NEQ3_9BURK</name>
<evidence type="ECO:0000256" key="2">
    <source>
        <dbReference type="ARBA" id="ARBA00022801"/>
    </source>
</evidence>
<evidence type="ECO:0000259" key="5">
    <source>
        <dbReference type="Pfam" id="PF00149"/>
    </source>
</evidence>
<dbReference type="EMBL" id="FOTW01000013">
    <property type="protein sequence ID" value="SFM14024.1"/>
    <property type="molecule type" value="Genomic_DNA"/>
</dbReference>
<protein>
    <submittedName>
        <fullName evidence="6">3',5'-cyclic AMP phosphodiesterase CpdA</fullName>
    </submittedName>
</protein>
<evidence type="ECO:0000313" key="7">
    <source>
        <dbReference type="Proteomes" id="UP000199470"/>
    </source>
</evidence>
<dbReference type="STRING" id="758825.SAMN02982985_02909"/>
<dbReference type="CDD" id="cd07400">
    <property type="entry name" value="MPP_1"/>
    <property type="match status" value="1"/>
</dbReference>
<sequence>MRTLVHLSDLHFGRVDQALLAPLQTLVTRLAPDVLVVSGDLTQRARSAEFIAARAFLDTLPGPQIVVPGNHDIPLYNVAGRFFAPLRKYQRHVTLDLAPEYVDDEIALLGVNTARSLTFKDGRINHQQIGQIQRRFAQLPPQVVRIVVSHHPFDLPAGADENGLVLRAPQAMQAFAESGVDLLLAGHMHASHSGDSSQRYSLGGYAALVVQAGTATSTRGRGESNSFNVIRVDARHIQVERYAWVAATASFESAGHAAFRRSGALWAPVADV</sequence>
<gene>
    <name evidence="6" type="ORF">SAMN02982985_02909</name>
</gene>